<dbReference type="SUPFAM" id="SSF50978">
    <property type="entry name" value="WD40 repeat-like"/>
    <property type="match status" value="1"/>
</dbReference>
<keyword evidence="2" id="KW-0677">Repeat</keyword>
<evidence type="ECO:0008006" key="6">
    <source>
        <dbReference type="Google" id="ProtNLM"/>
    </source>
</evidence>
<evidence type="ECO:0000313" key="4">
    <source>
        <dbReference type="EMBL" id="KAL3700716.1"/>
    </source>
</evidence>
<keyword evidence="1" id="KW-0853">WD repeat</keyword>
<organism evidence="4 5">
    <name type="scientific">Riccia sorocarpa</name>
    <dbReference type="NCBI Taxonomy" id="122646"/>
    <lineage>
        <taxon>Eukaryota</taxon>
        <taxon>Viridiplantae</taxon>
        <taxon>Streptophyta</taxon>
        <taxon>Embryophyta</taxon>
        <taxon>Marchantiophyta</taxon>
        <taxon>Marchantiopsida</taxon>
        <taxon>Marchantiidae</taxon>
        <taxon>Marchantiales</taxon>
        <taxon>Ricciaceae</taxon>
        <taxon>Riccia</taxon>
    </lineage>
</organism>
<dbReference type="AlphaFoldDB" id="A0ABD3IB27"/>
<dbReference type="InterPro" id="IPR036322">
    <property type="entry name" value="WD40_repeat_dom_sf"/>
</dbReference>
<keyword evidence="5" id="KW-1185">Reference proteome</keyword>
<dbReference type="Gene3D" id="2.130.10.10">
    <property type="entry name" value="YVTN repeat-like/Quinoprotein amine dehydrogenase"/>
    <property type="match status" value="1"/>
</dbReference>
<gene>
    <name evidence="4" type="ORF">R1sor_018738</name>
</gene>
<evidence type="ECO:0000256" key="1">
    <source>
        <dbReference type="ARBA" id="ARBA00022574"/>
    </source>
</evidence>
<dbReference type="PANTHER" id="PTHR19857">
    <property type="entry name" value="MITOCHONDRIAL DIVISION PROTEIN 1-RELATED"/>
    <property type="match status" value="1"/>
</dbReference>
<accession>A0ABD3IB27</accession>
<dbReference type="InterPro" id="IPR001680">
    <property type="entry name" value="WD40_rpt"/>
</dbReference>
<name>A0ABD3IB27_9MARC</name>
<feature type="region of interest" description="Disordered" evidence="3">
    <location>
        <begin position="1"/>
        <end position="32"/>
    </location>
</feature>
<reference evidence="4 5" key="1">
    <citation type="submission" date="2024-09" db="EMBL/GenBank/DDBJ databases">
        <title>Chromosome-scale assembly of Riccia sorocarpa.</title>
        <authorList>
            <person name="Paukszto L."/>
        </authorList>
    </citation>
    <scope>NUCLEOTIDE SEQUENCE [LARGE SCALE GENOMIC DNA]</scope>
    <source>
        <strain evidence="4">LP-2024</strain>
        <tissue evidence="4">Aerial parts of the thallus</tissue>
    </source>
</reference>
<dbReference type="SMART" id="SM00320">
    <property type="entry name" value="WD40"/>
    <property type="match status" value="4"/>
</dbReference>
<evidence type="ECO:0000313" key="5">
    <source>
        <dbReference type="Proteomes" id="UP001633002"/>
    </source>
</evidence>
<proteinExistence type="predicted"/>
<dbReference type="PANTHER" id="PTHR19857:SF21">
    <property type="entry name" value="ANAPHASE-PROMOTING COMPLEX SUBUNIT 4 WD40 DOMAIN-CONTAINING PROTEIN"/>
    <property type="match status" value="1"/>
</dbReference>
<evidence type="ECO:0000256" key="2">
    <source>
        <dbReference type="ARBA" id="ARBA00022737"/>
    </source>
</evidence>
<dbReference type="EMBL" id="JBJQOH010000001">
    <property type="protein sequence ID" value="KAL3700716.1"/>
    <property type="molecule type" value="Genomic_DNA"/>
</dbReference>
<dbReference type="Pfam" id="PF00400">
    <property type="entry name" value="WD40"/>
    <property type="match status" value="2"/>
</dbReference>
<dbReference type="Proteomes" id="UP001633002">
    <property type="component" value="Unassembled WGS sequence"/>
</dbReference>
<comment type="caution">
    <text evidence="4">The sequence shown here is derived from an EMBL/GenBank/DDBJ whole genome shotgun (WGS) entry which is preliminary data.</text>
</comment>
<protein>
    <recommendedName>
        <fullName evidence="6">WD40 repeat-like protein</fullName>
    </recommendedName>
</protein>
<dbReference type="InterPro" id="IPR051179">
    <property type="entry name" value="WD_repeat_multifunction"/>
</dbReference>
<sequence length="506" mass="55640">MDKFVVRTRVPSDLPQDNRSHTSLEPLENRASKPKRKESLLAAYEINGRVLPIFRPSLLKLTLNSYAEFGVIDNYRRYLRHDQPYSASAHVGEEFRRASSIPGGVSALDFDSKGIYMAAISSMYLLTIYEFETLYCHAEKGSNDNSRFRDGNAIPIIFQTRERPLEAVKWNPSNEDEVACVAAGSKKIYFYDISRVSLSPSAVLKVKAPHGWGQIGESLGFYDLAFFNDGSSRVLACGRDNHVHIWDRRVSTSASTAHAAPGAGGALNSVDLSKDKQIVYSGSEGGYIYSWDLRGGRQEAAFVTSSKGYTQPLAAVKIETMLRSIPSLSAQTEISTSAVHSVSLNPACGEQLAFHLNSGWSGVLDTFTLNATHLHCPPPPWIERAQDQVDLFGASYPSPAGDLLLKRVVRRRRPAWLHSWPVYAVGSGSENKVHMLDFTPGSKSRHSLEHQRSNVSEDWQVELRTSDAVLAVAAHPLNDTLVAGCESGKLLLIGQKSASISGQETD</sequence>
<dbReference type="InterPro" id="IPR015943">
    <property type="entry name" value="WD40/YVTN_repeat-like_dom_sf"/>
</dbReference>
<evidence type="ECO:0000256" key="3">
    <source>
        <dbReference type="SAM" id="MobiDB-lite"/>
    </source>
</evidence>
<feature type="compositionally biased region" description="Basic and acidic residues" evidence="3">
    <location>
        <begin position="16"/>
        <end position="31"/>
    </location>
</feature>